<comment type="caution">
    <text evidence="2">The sequence shown here is derived from an EMBL/GenBank/DDBJ whole genome shotgun (WGS) entry which is preliminary data.</text>
</comment>
<name>A0ABV2NY56_9CORY</name>
<evidence type="ECO:0008006" key="4">
    <source>
        <dbReference type="Google" id="ProtNLM"/>
    </source>
</evidence>
<organism evidence="2 3">
    <name type="scientific">Corynebacterium mucifaciens</name>
    <dbReference type="NCBI Taxonomy" id="57171"/>
    <lineage>
        <taxon>Bacteria</taxon>
        <taxon>Bacillati</taxon>
        <taxon>Actinomycetota</taxon>
        <taxon>Actinomycetes</taxon>
        <taxon>Mycobacteriales</taxon>
        <taxon>Corynebacteriaceae</taxon>
        <taxon>Corynebacterium</taxon>
    </lineage>
</organism>
<reference evidence="2 3" key="1">
    <citation type="submission" date="2024-06" db="EMBL/GenBank/DDBJ databases">
        <title>Sequencing the genomes of 1000 actinobacteria strains.</title>
        <authorList>
            <person name="Klenk H.-P."/>
        </authorList>
    </citation>
    <scope>NUCLEOTIDE SEQUENCE [LARGE SCALE GENOMIC DNA]</scope>
    <source>
        <strain evidence="2 3">DSM 44265</strain>
    </source>
</reference>
<evidence type="ECO:0000256" key="1">
    <source>
        <dbReference type="SAM" id="MobiDB-lite"/>
    </source>
</evidence>
<feature type="region of interest" description="Disordered" evidence="1">
    <location>
        <begin position="39"/>
        <end position="62"/>
    </location>
</feature>
<dbReference type="RefSeq" id="WP_354074540.1">
    <property type="nucleotide sequence ID" value="NZ_JBEPNZ010000001.1"/>
</dbReference>
<dbReference type="Proteomes" id="UP001549139">
    <property type="component" value="Unassembled WGS sequence"/>
</dbReference>
<sequence>MNRTAPLLATCVLPLALVGCGETRSTAATESVTLTTTTTVTTTASSATPSPAVEYSTAPAQQTEPAAVTGQSASQEQPYVVECLEGTPGPALWSDGTVEYSEDCFQQLGGPAYMEAERQSGLHSGGAAVTGYGYAPNGARNPSSGELQTQWGCEQGTVNDPDLCAAVESVIRAADPDGTTYP</sequence>
<keyword evidence="3" id="KW-1185">Reference proteome</keyword>
<gene>
    <name evidence="2" type="ORF">JOF50_001318</name>
</gene>
<evidence type="ECO:0000313" key="3">
    <source>
        <dbReference type="Proteomes" id="UP001549139"/>
    </source>
</evidence>
<protein>
    <recommendedName>
        <fullName evidence="4">Secreted protein</fullName>
    </recommendedName>
</protein>
<proteinExistence type="predicted"/>
<dbReference type="EMBL" id="JBEPNZ010000001">
    <property type="protein sequence ID" value="MET3944519.1"/>
    <property type="molecule type" value="Genomic_DNA"/>
</dbReference>
<accession>A0ABV2NY56</accession>
<feature type="compositionally biased region" description="Low complexity" evidence="1">
    <location>
        <begin position="39"/>
        <end position="54"/>
    </location>
</feature>
<evidence type="ECO:0000313" key="2">
    <source>
        <dbReference type="EMBL" id="MET3944519.1"/>
    </source>
</evidence>
<dbReference type="PROSITE" id="PS51257">
    <property type="entry name" value="PROKAR_LIPOPROTEIN"/>
    <property type="match status" value="1"/>
</dbReference>